<dbReference type="InterPro" id="IPR005119">
    <property type="entry name" value="LysR_subst-bd"/>
</dbReference>
<protein>
    <submittedName>
        <fullName evidence="6">LysR family transcriptional regulator</fullName>
    </submittedName>
</protein>
<dbReference type="PANTHER" id="PTHR30537:SF79">
    <property type="entry name" value="TRANSCRIPTIONAL REGULATOR-RELATED"/>
    <property type="match status" value="1"/>
</dbReference>
<dbReference type="GO" id="GO:0043565">
    <property type="term" value="F:sequence-specific DNA binding"/>
    <property type="evidence" value="ECO:0007669"/>
    <property type="project" value="TreeGrafter"/>
</dbReference>
<evidence type="ECO:0000256" key="3">
    <source>
        <dbReference type="ARBA" id="ARBA00023125"/>
    </source>
</evidence>
<evidence type="ECO:0000259" key="5">
    <source>
        <dbReference type="PROSITE" id="PS50931"/>
    </source>
</evidence>
<dbReference type="InterPro" id="IPR000847">
    <property type="entry name" value="LysR_HTH_N"/>
</dbReference>
<dbReference type="PROSITE" id="PS50931">
    <property type="entry name" value="HTH_LYSR"/>
    <property type="match status" value="1"/>
</dbReference>
<dbReference type="SUPFAM" id="SSF46785">
    <property type="entry name" value="Winged helix' DNA-binding domain"/>
    <property type="match status" value="1"/>
</dbReference>
<keyword evidence="3" id="KW-0238">DNA-binding</keyword>
<organism evidence="6 7">
    <name type="scientific">Oceanimonas doudoroffii</name>
    <dbReference type="NCBI Taxonomy" id="84158"/>
    <lineage>
        <taxon>Bacteria</taxon>
        <taxon>Pseudomonadati</taxon>
        <taxon>Pseudomonadota</taxon>
        <taxon>Gammaproteobacteria</taxon>
        <taxon>Aeromonadales</taxon>
        <taxon>Aeromonadaceae</taxon>
        <taxon>Oceanimonas</taxon>
    </lineage>
</organism>
<sequence>MLPPLRALVAFEAVARLHSIGAAARELGVSQAAVSQQLKGLEQFLGCTLFERSQRGVTLTQVARQYLPVVTGSLQHLKLQTQILFGGQQSDVLRIKVNHSIGHSWLLPRLNDFYNRFPFIRLDLTLVDWPSSEPCRDADIEITNGVTEAEHTRTERLFQEHWLMVCSPAFRRQFGKELAEGNISGLPAIQVKGYQEGWLQWLSHNRYAPVLPDVRLEISNSLHGLEAVRQDVGLMLVRSLVAQEWLSEGRVVTALEGSMLSESSHFMITRQHRSAKVSYFCDWMHQQYRYAGSGPEPAEKALIK</sequence>
<dbReference type="OrthoDB" id="9067838at2"/>
<dbReference type="Gene3D" id="3.40.190.290">
    <property type="match status" value="1"/>
</dbReference>
<dbReference type="SUPFAM" id="SSF53850">
    <property type="entry name" value="Periplasmic binding protein-like II"/>
    <property type="match status" value="1"/>
</dbReference>
<evidence type="ECO:0000256" key="1">
    <source>
        <dbReference type="ARBA" id="ARBA00009437"/>
    </source>
</evidence>
<keyword evidence="4" id="KW-0804">Transcription</keyword>
<dbReference type="Gene3D" id="1.10.10.10">
    <property type="entry name" value="Winged helix-like DNA-binding domain superfamily/Winged helix DNA-binding domain"/>
    <property type="match status" value="1"/>
</dbReference>
<dbReference type="InterPro" id="IPR058163">
    <property type="entry name" value="LysR-type_TF_proteobact-type"/>
</dbReference>
<keyword evidence="2" id="KW-0805">Transcription regulation</keyword>
<keyword evidence="7" id="KW-1185">Reference proteome</keyword>
<accession>A0A233RBB6</accession>
<comment type="caution">
    <text evidence="6">The sequence shown here is derived from an EMBL/GenBank/DDBJ whole genome shotgun (WGS) entry which is preliminary data.</text>
</comment>
<dbReference type="InterPro" id="IPR036390">
    <property type="entry name" value="WH_DNA-bd_sf"/>
</dbReference>
<gene>
    <name evidence="6" type="ORF">B6S08_16205</name>
</gene>
<dbReference type="RefSeq" id="WP_094201851.1">
    <property type="nucleotide sequence ID" value="NZ_NBIM01000008.1"/>
</dbReference>
<dbReference type="PANTHER" id="PTHR30537">
    <property type="entry name" value="HTH-TYPE TRANSCRIPTIONAL REGULATOR"/>
    <property type="match status" value="1"/>
</dbReference>
<name>A0A233RBB6_9GAMM</name>
<dbReference type="PRINTS" id="PR00039">
    <property type="entry name" value="HTHLYSR"/>
</dbReference>
<comment type="similarity">
    <text evidence="1">Belongs to the LysR transcriptional regulatory family.</text>
</comment>
<dbReference type="AlphaFoldDB" id="A0A233RBB6"/>
<dbReference type="Pfam" id="PF03466">
    <property type="entry name" value="LysR_substrate"/>
    <property type="match status" value="1"/>
</dbReference>
<dbReference type="Pfam" id="PF00126">
    <property type="entry name" value="HTH_1"/>
    <property type="match status" value="1"/>
</dbReference>
<dbReference type="GO" id="GO:0006351">
    <property type="term" value="P:DNA-templated transcription"/>
    <property type="evidence" value="ECO:0007669"/>
    <property type="project" value="TreeGrafter"/>
</dbReference>
<evidence type="ECO:0000313" key="7">
    <source>
        <dbReference type="Proteomes" id="UP000242757"/>
    </source>
</evidence>
<feature type="domain" description="HTH lysR-type" evidence="5">
    <location>
        <begin position="3"/>
        <end position="60"/>
    </location>
</feature>
<dbReference type="EMBL" id="NBIM01000008">
    <property type="protein sequence ID" value="OXY80689.1"/>
    <property type="molecule type" value="Genomic_DNA"/>
</dbReference>
<dbReference type="InterPro" id="IPR036388">
    <property type="entry name" value="WH-like_DNA-bd_sf"/>
</dbReference>
<reference evidence="6 7" key="1">
    <citation type="submission" date="2017-08" db="EMBL/GenBank/DDBJ databases">
        <title>A Genome Sequence of Oceanimonas doudoroffii ATCC 27123T.</title>
        <authorList>
            <person name="Brennan M.A."/>
            <person name="Maclea K.S."/>
            <person name="Mcclelland W.D."/>
            <person name="Trachtenberg A.M."/>
        </authorList>
    </citation>
    <scope>NUCLEOTIDE SEQUENCE [LARGE SCALE GENOMIC DNA]</scope>
    <source>
        <strain evidence="6 7">ATCC 27123</strain>
    </source>
</reference>
<dbReference type="Proteomes" id="UP000242757">
    <property type="component" value="Unassembled WGS sequence"/>
</dbReference>
<evidence type="ECO:0000313" key="6">
    <source>
        <dbReference type="EMBL" id="OXY80689.1"/>
    </source>
</evidence>
<evidence type="ECO:0000256" key="2">
    <source>
        <dbReference type="ARBA" id="ARBA00023015"/>
    </source>
</evidence>
<proteinExistence type="inferred from homology"/>
<evidence type="ECO:0000256" key="4">
    <source>
        <dbReference type="ARBA" id="ARBA00023163"/>
    </source>
</evidence>
<dbReference type="GO" id="GO:0003700">
    <property type="term" value="F:DNA-binding transcription factor activity"/>
    <property type="evidence" value="ECO:0007669"/>
    <property type="project" value="InterPro"/>
</dbReference>